<evidence type="ECO:0000259" key="6">
    <source>
        <dbReference type="Pfam" id="PF01782"/>
    </source>
</evidence>
<dbReference type="GO" id="GO:0042274">
    <property type="term" value="P:ribosomal small subunit biogenesis"/>
    <property type="evidence" value="ECO:0007669"/>
    <property type="project" value="UniProtKB-UniRule"/>
</dbReference>
<comment type="subcellular location">
    <subcellularLocation>
        <location evidence="5">Cytoplasm</location>
    </subcellularLocation>
</comment>
<dbReference type="GO" id="GO:0043022">
    <property type="term" value="F:ribosome binding"/>
    <property type="evidence" value="ECO:0007669"/>
    <property type="project" value="InterPro"/>
</dbReference>
<protein>
    <recommendedName>
        <fullName evidence="5">Ribosome maturation factor RimM</fullName>
    </recommendedName>
</protein>
<dbReference type="InterPro" id="IPR036976">
    <property type="entry name" value="RimM_N_sf"/>
</dbReference>
<dbReference type="HOGENOM" id="CLU_077636_1_0_6"/>
<keyword evidence="3 5" id="KW-0698">rRNA processing</keyword>
<dbReference type="Gene3D" id="2.40.30.60">
    <property type="entry name" value="RimM"/>
    <property type="match status" value="1"/>
</dbReference>
<dbReference type="InterPro" id="IPR011961">
    <property type="entry name" value="RimM"/>
</dbReference>
<evidence type="ECO:0000256" key="3">
    <source>
        <dbReference type="ARBA" id="ARBA00022552"/>
    </source>
</evidence>
<sequence length="178" mass="21053">MNDKIYSNRLVIGKFTSAYSIRGWLKLRSFTESMTNVINYQPWLVYFQNSWKKITVEKWKFYKNSLIVKIQDINDRSMAERLTNYKIMIETTQLPILDEGYYWKDLIGCTIVHHESYHIVGRVINLMETGSNDVLVVHGTQSNSSLINEQLIPFIKDRVIKKVNLLLKIIEVDWDQNF</sequence>
<dbReference type="GO" id="GO:0006364">
    <property type="term" value="P:rRNA processing"/>
    <property type="evidence" value="ECO:0007669"/>
    <property type="project" value="UniProtKB-UniRule"/>
</dbReference>
<dbReference type="InterPro" id="IPR002676">
    <property type="entry name" value="RimM_N"/>
</dbReference>
<evidence type="ECO:0000313" key="9">
    <source>
        <dbReference type="Proteomes" id="UP000061704"/>
    </source>
</evidence>
<evidence type="ECO:0000256" key="2">
    <source>
        <dbReference type="ARBA" id="ARBA00022517"/>
    </source>
</evidence>
<comment type="function">
    <text evidence="5">An accessory protein needed during the final step in the assembly of 30S ribosomal subunit, possibly for assembly of the head region. Essential for efficient processing of 16S rRNA. May be needed both before and after RbfA during the maturation of 16S rRNA. It has affinity for free ribosomal 30S subunits but not for 70S ribosomes.</text>
</comment>
<evidence type="ECO:0000313" key="8">
    <source>
        <dbReference type="EMBL" id="BAH83391.1"/>
    </source>
</evidence>
<dbReference type="Pfam" id="PF24986">
    <property type="entry name" value="PRC_RimM"/>
    <property type="match status" value="1"/>
</dbReference>
<evidence type="ECO:0000259" key="7">
    <source>
        <dbReference type="Pfam" id="PF24986"/>
    </source>
</evidence>
<proteinExistence type="inferred from homology"/>
<dbReference type="Pfam" id="PF01782">
    <property type="entry name" value="RimM"/>
    <property type="match status" value="1"/>
</dbReference>
<keyword evidence="4 5" id="KW-0143">Chaperone</keyword>
<reference evidence="8 9" key="1">
    <citation type="journal article" date="2011" name="Genome Biol. Evol.">
        <title>Reductive evolution of bacterial genome in insect gut environment.</title>
        <authorList>
            <person name="Nikoh N."/>
            <person name="Hosokawa T."/>
            <person name="Ohshima K."/>
            <person name="Hattori M."/>
            <person name="Fukatsu T."/>
        </authorList>
    </citation>
    <scope>NUCLEOTIDE SEQUENCE [LARGE SCALE GENOMIC DNA]</scope>
    <source>
        <strain evidence="8 9">Mpkobe</strain>
    </source>
</reference>
<dbReference type="KEGG" id="icp:ICMP_548"/>
<dbReference type="Gene3D" id="2.30.30.240">
    <property type="entry name" value="PRC-barrel domain"/>
    <property type="match status" value="1"/>
</dbReference>
<evidence type="ECO:0000256" key="5">
    <source>
        <dbReference type="HAMAP-Rule" id="MF_00014"/>
    </source>
</evidence>
<dbReference type="STRING" id="476281.ICMP_548"/>
<name>C5WDI5_9ENTR</name>
<dbReference type="SUPFAM" id="SSF50346">
    <property type="entry name" value="PRC-barrel domain"/>
    <property type="match status" value="1"/>
</dbReference>
<dbReference type="SUPFAM" id="SSF50447">
    <property type="entry name" value="Translation proteins"/>
    <property type="match status" value="1"/>
</dbReference>
<dbReference type="InterPro" id="IPR011033">
    <property type="entry name" value="PRC_barrel-like_sf"/>
</dbReference>
<dbReference type="NCBIfam" id="TIGR02273">
    <property type="entry name" value="16S_RimM"/>
    <property type="match status" value="1"/>
</dbReference>
<dbReference type="HAMAP" id="MF_00014">
    <property type="entry name" value="Ribosome_mat_RimM"/>
    <property type="match status" value="1"/>
</dbReference>
<keyword evidence="2 5" id="KW-0690">Ribosome biogenesis</keyword>
<dbReference type="InterPro" id="IPR009000">
    <property type="entry name" value="Transl_B-barrel_sf"/>
</dbReference>
<dbReference type="InterPro" id="IPR056792">
    <property type="entry name" value="PRC_RimM"/>
</dbReference>
<comment type="domain">
    <text evidence="5">The PRC barrel domain binds ribosomal protein uS19.</text>
</comment>
<dbReference type="Proteomes" id="UP000061704">
    <property type="component" value="Chromosome"/>
</dbReference>
<dbReference type="PANTHER" id="PTHR33692">
    <property type="entry name" value="RIBOSOME MATURATION FACTOR RIMM"/>
    <property type="match status" value="1"/>
</dbReference>
<dbReference type="RefSeq" id="WP_041069714.1">
    <property type="nucleotide sequence ID" value="NZ_AP010872.1"/>
</dbReference>
<keyword evidence="1 5" id="KW-0963">Cytoplasm</keyword>
<evidence type="ECO:0000256" key="4">
    <source>
        <dbReference type="ARBA" id="ARBA00023186"/>
    </source>
</evidence>
<organism evidence="8 9">
    <name type="scientific">Candidatus Ishikawaella capsulata Mpkobe</name>
    <dbReference type="NCBI Taxonomy" id="476281"/>
    <lineage>
        <taxon>Bacteria</taxon>
        <taxon>Pseudomonadati</taxon>
        <taxon>Pseudomonadota</taxon>
        <taxon>Gammaproteobacteria</taxon>
        <taxon>Enterobacterales</taxon>
        <taxon>Enterobacteriaceae</taxon>
        <taxon>Candidatus Ishikawella</taxon>
    </lineage>
</organism>
<feature type="domain" description="RimM N-terminal" evidence="6">
    <location>
        <begin position="11"/>
        <end position="91"/>
    </location>
</feature>
<dbReference type="AlphaFoldDB" id="C5WDI5"/>
<dbReference type="EMBL" id="AP010872">
    <property type="protein sequence ID" value="BAH83391.1"/>
    <property type="molecule type" value="Genomic_DNA"/>
</dbReference>
<dbReference type="GO" id="GO:0005737">
    <property type="term" value="C:cytoplasm"/>
    <property type="evidence" value="ECO:0007669"/>
    <property type="project" value="UniProtKB-SubCell"/>
</dbReference>
<comment type="similarity">
    <text evidence="5">Belongs to the RimM family.</text>
</comment>
<dbReference type="GO" id="GO:0005840">
    <property type="term" value="C:ribosome"/>
    <property type="evidence" value="ECO:0007669"/>
    <property type="project" value="InterPro"/>
</dbReference>
<accession>C5WDI5</accession>
<dbReference type="PANTHER" id="PTHR33692:SF1">
    <property type="entry name" value="RIBOSOME MATURATION FACTOR RIMM"/>
    <property type="match status" value="1"/>
</dbReference>
<gene>
    <name evidence="5 8" type="primary">rimM</name>
    <name evidence="8" type="ORF">ICMP_548</name>
</gene>
<feature type="domain" description="Ribosome maturation factor RimM PRC barrel" evidence="7">
    <location>
        <begin position="103"/>
        <end position="176"/>
    </location>
</feature>
<comment type="subunit">
    <text evidence="5">Binds ribosomal protein uS19.</text>
</comment>
<dbReference type="OrthoDB" id="9783509at2"/>
<keyword evidence="9" id="KW-1185">Reference proteome</keyword>
<evidence type="ECO:0000256" key="1">
    <source>
        <dbReference type="ARBA" id="ARBA00022490"/>
    </source>
</evidence>